<feature type="region of interest" description="Disordered" evidence="1">
    <location>
        <begin position="19"/>
        <end position="108"/>
    </location>
</feature>
<keyword evidence="2" id="KW-0812">Transmembrane</keyword>
<accession>A0AAN9MA46</accession>
<gene>
    <name evidence="4" type="ORF">VNO80_22592</name>
</gene>
<feature type="chain" id="PRO_5042919270" evidence="3">
    <location>
        <begin position="17"/>
        <end position="173"/>
    </location>
</feature>
<organism evidence="4 5">
    <name type="scientific">Phaseolus coccineus</name>
    <name type="common">Scarlet runner bean</name>
    <name type="synonym">Phaseolus multiflorus</name>
    <dbReference type="NCBI Taxonomy" id="3886"/>
    <lineage>
        <taxon>Eukaryota</taxon>
        <taxon>Viridiplantae</taxon>
        <taxon>Streptophyta</taxon>
        <taxon>Embryophyta</taxon>
        <taxon>Tracheophyta</taxon>
        <taxon>Spermatophyta</taxon>
        <taxon>Magnoliopsida</taxon>
        <taxon>eudicotyledons</taxon>
        <taxon>Gunneridae</taxon>
        <taxon>Pentapetalae</taxon>
        <taxon>rosids</taxon>
        <taxon>fabids</taxon>
        <taxon>Fabales</taxon>
        <taxon>Fabaceae</taxon>
        <taxon>Papilionoideae</taxon>
        <taxon>50 kb inversion clade</taxon>
        <taxon>NPAAA clade</taxon>
        <taxon>indigoferoid/millettioid clade</taxon>
        <taxon>Phaseoleae</taxon>
        <taxon>Phaseolus</taxon>
    </lineage>
</organism>
<name>A0AAN9MA46_PHACN</name>
<evidence type="ECO:0000256" key="1">
    <source>
        <dbReference type="SAM" id="MobiDB-lite"/>
    </source>
</evidence>
<evidence type="ECO:0000256" key="3">
    <source>
        <dbReference type="SAM" id="SignalP"/>
    </source>
</evidence>
<feature type="compositionally biased region" description="Basic and acidic residues" evidence="1">
    <location>
        <begin position="70"/>
        <end position="80"/>
    </location>
</feature>
<keyword evidence="2" id="KW-1133">Transmembrane helix</keyword>
<keyword evidence="3" id="KW-0732">Signal</keyword>
<feature type="compositionally biased region" description="Basic residues" evidence="1">
    <location>
        <begin position="19"/>
        <end position="35"/>
    </location>
</feature>
<feature type="compositionally biased region" description="Basic and acidic residues" evidence="1">
    <location>
        <begin position="42"/>
        <end position="62"/>
    </location>
</feature>
<reference evidence="4 5" key="1">
    <citation type="submission" date="2024-01" db="EMBL/GenBank/DDBJ databases">
        <title>The genomes of 5 underutilized Papilionoideae crops provide insights into root nodulation and disease resistanc.</title>
        <authorList>
            <person name="Jiang F."/>
        </authorList>
    </citation>
    <scope>NUCLEOTIDE SEQUENCE [LARGE SCALE GENOMIC DNA]</scope>
    <source>
        <strain evidence="4">JINMINGXINNONG_FW02</strain>
        <tissue evidence="4">Leaves</tissue>
    </source>
</reference>
<comment type="caution">
    <text evidence="4">The sequence shown here is derived from an EMBL/GenBank/DDBJ whole genome shotgun (WGS) entry which is preliminary data.</text>
</comment>
<proteinExistence type="predicted"/>
<keyword evidence="2" id="KW-0472">Membrane</keyword>
<dbReference type="EMBL" id="JAYMYR010000008">
    <property type="protein sequence ID" value="KAK7348043.1"/>
    <property type="molecule type" value="Genomic_DNA"/>
</dbReference>
<dbReference type="Proteomes" id="UP001374584">
    <property type="component" value="Unassembled WGS sequence"/>
</dbReference>
<dbReference type="AlphaFoldDB" id="A0AAN9MA46"/>
<feature type="signal peptide" evidence="3">
    <location>
        <begin position="1"/>
        <end position="16"/>
    </location>
</feature>
<evidence type="ECO:0000256" key="2">
    <source>
        <dbReference type="SAM" id="Phobius"/>
    </source>
</evidence>
<keyword evidence="5" id="KW-1185">Reference proteome</keyword>
<feature type="compositionally biased region" description="Basic and acidic residues" evidence="1">
    <location>
        <begin position="88"/>
        <end position="108"/>
    </location>
</feature>
<evidence type="ECO:0000313" key="5">
    <source>
        <dbReference type="Proteomes" id="UP001374584"/>
    </source>
</evidence>
<evidence type="ECO:0000313" key="4">
    <source>
        <dbReference type="EMBL" id="KAK7348043.1"/>
    </source>
</evidence>
<sequence length="173" mass="19860">MLALLTSIFLLPSTISIHGSKKQRRFGQRTSRRRSSLQPRAPFREEEEKKKNKNKDKQHESENNPIQKLNEVDHQNGTESKKKKKHHDSKENAEETNGDRSNDNDANHNETVADRGVVVVVYMCVLRDLILVLILVVLLRSEYPPLCMFWVSRRVKVPGGRTLFASCSLLPES</sequence>
<feature type="transmembrane region" description="Helical" evidence="2">
    <location>
        <begin position="117"/>
        <end position="139"/>
    </location>
</feature>
<protein>
    <submittedName>
        <fullName evidence="4">Uncharacterized protein</fullName>
    </submittedName>
</protein>